<evidence type="ECO:0000256" key="2">
    <source>
        <dbReference type="SAM" id="Phobius"/>
    </source>
</evidence>
<feature type="chain" id="PRO_5001775144" description="WSC domain-containing protein" evidence="3">
    <location>
        <begin position="32"/>
        <end position="297"/>
    </location>
</feature>
<dbReference type="PANTHER" id="PTHR16861">
    <property type="entry name" value="GLYCOPROTEIN 38"/>
    <property type="match status" value="1"/>
</dbReference>
<comment type="caution">
    <text evidence="5">The sequence shown here is derived from an EMBL/GenBank/DDBJ whole genome shotgun (WGS) entry which is preliminary data.</text>
</comment>
<keyword evidence="2" id="KW-0812">Transmembrane</keyword>
<keyword evidence="3" id="KW-0732">Signal</keyword>
<feature type="region of interest" description="Disordered" evidence="1">
    <location>
        <begin position="201"/>
        <end position="297"/>
    </location>
</feature>
<protein>
    <recommendedName>
        <fullName evidence="4">WSC domain-containing protein</fullName>
    </recommendedName>
</protein>
<dbReference type="EMBL" id="JOWA01000110">
    <property type="protein sequence ID" value="KEZ40997.1"/>
    <property type="molecule type" value="Genomic_DNA"/>
</dbReference>
<feature type="region of interest" description="Disordered" evidence="1">
    <location>
        <begin position="144"/>
        <end position="166"/>
    </location>
</feature>
<dbReference type="AlphaFoldDB" id="A0A084G0Y5"/>
<evidence type="ECO:0000313" key="5">
    <source>
        <dbReference type="EMBL" id="KEZ40997.1"/>
    </source>
</evidence>
<dbReference type="KEGG" id="sapo:SAPIO_CDS7024"/>
<reference evidence="5 6" key="1">
    <citation type="journal article" date="2014" name="Genome Announc.">
        <title>Draft genome sequence of the pathogenic fungus Scedosporium apiospermum.</title>
        <authorList>
            <person name="Vandeputte P."/>
            <person name="Ghamrawi S."/>
            <person name="Rechenmann M."/>
            <person name="Iltis A."/>
            <person name="Giraud S."/>
            <person name="Fleury M."/>
            <person name="Thornton C."/>
            <person name="Delhaes L."/>
            <person name="Meyer W."/>
            <person name="Papon N."/>
            <person name="Bouchara J.P."/>
        </authorList>
    </citation>
    <scope>NUCLEOTIDE SEQUENCE [LARGE SCALE GENOMIC DNA]</scope>
    <source>
        <strain evidence="5 6">IHEM 14462</strain>
    </source>
</reference>
<dbReference type="Pfam" id="PF01822">
    <property type="entry name" value="WSC"/>
    <property type="match status" value="1"/>
</dbReference>
<keyword evidence="6" id="KW-1185">Reference proteome</keyword>
<name>A0A084G0Y5_PSEDA</name>
<accession>A0A084G0Y5</accession>
<dbReference type="RefSeq" id="XP_016640796.1">
    <property type="nucleotide sequence ID" value="XM_016788969.1"/>
</dbReference>
<sequence>MAILQRITGFAGKFFLLLQLWALVCLSDTPADFCSSINTASTNANLSIFQSHGLCGDFCRGDYAYAVLNYQSCWCSDYTPSDSTLVGNDKCNTGCPGYSELCGGEGVYGYLELGKNPKGTKGSSSDGSSVSTVSTPDGIRTVTVIPTAGDGSQGAGNEPVKEKGPSSGKIAGIVIGVVLGIAALVAIGWFIIRRRRANEQGGGTFENRSSHSSAFAGWGSDAREKDPPSASSGIMAGGAAGDRNSRLMPVDPRMDPFTSARTKSRESVNTLHDDQDYSRRVHQPRVLRAMNPDPVEE</sequence>
<evidence type="ECO:0000259" key="4">
    <source>
        <dbReference type="PROSITE" id="PS51212"/>
    </source>
</evidence>
<dbReference type="Proteomes" id="UP000028545">
    <property type="component" value="Unassembled WGS sequence"/>
</dbReference>
<dbReference type="InterPro" id="IPR002889">
    <property type="entry name" value="WSC_carb-bd"/>
</dbReference>
<evidence type="ECO:0000313" key="6">
    <source>
        <dbReference type="Proteomes" id="UP000028545"/>
    </source>
</evidence>
<feature type="signal peptide" evidence="3">
    <location>
        <begin position="1"/>
        <end position="31"/>
    </location>
</feature>
<evidence type="ECO:0000256" key="1">
    <source>
        <dbReference type="SAM" id="MobiDB-lite"/>
    </source>
</evidence>
<dbReference type="VEuPathDB" id="FungiDB:SAPIO_CDS7024"/>
<feature type="transmembrane region" description="Helical" evidence="2">
    <location>
        <begin position="170"/>
        <end position="192"/>
    </location>
</feature>
<dbReference type="OrthoDB" id="2537459at2759"/>
<dbReference type="PROSITE" id="PS51212">
    <property type="entry name" value="WSC"/>
    <property type="match status" value="1"/>
</dbReference>
<feature type="domain" description="WSC" evidence="4">
    <location>
        <begin position="19"/>
        <end position="114"/>
    </location>
</feature>
<feature type="compositionally biased region" description="Basic and acidic residues" evidence="1">
    <location>
        <begin position="263"/>
        <end position="279"/>
    </location>
</feature>
<dbReference type="CDD" id="cd12087">
    <property type="entry name" value="TM_EGFR-like"/>
    <property type="match status" value="1"/>
</dbReference>
<evidence type="ECO:0000256" key="3">
    <source>
        <dbReference type="SAM" id="SignalP"/>
    </source>
</evidence>
<gene>
    <name evidence="5" type="ORF">SAPIO_CDS7024</name>
</gene>
<proteinExistence type="predicted"/>
<keyword evidence="2" id="KW-0472">Membrane</keyword>
<dbReference type="PANTHER" id="PTHR16861:SF4">
    <property type="entry name" value="SH3 DOMAIN PROTEIN (AFU_ORTHOLOGUE AFUA_1G13610)"/>
    <property type="match status" value="1"/>
</dbReference>
<dbReference type="HOGENOM" id="CLU_024893_2_0_1"/>
<keyword evidence="2" id="KW-1133">Transmembrane helix</keyword>
<organism evidence="5 6">
    <name type="scientific">Pseudallescheria apiosperma</name>
    <name type="common">Scedosporium apiospermum</name>
    <dbReference type="NCBI Taxonomy" id="563466"/>
    <lineage>
        <taxon>Eukaryota</taxon>
        <taxon>Fungi</taxon>
        <taxon>Dikarya</taxon>
        <taxon>Ascomycota</taxon>
        <taxon>Pezizomycotina</taxon>
        <taxon>Sordariomycetes</taxon>
        <taxon>Hypocreomycetidae</taxon>
        <taxon>Microascales</taxon>
        <taxon>Microascaceae</taxon>
        <taxon>Scedosporium</taxon>
    </lineage>
</organism>
<dbReference type="GeneID" id="27726096"/>
<dbReference type="OMA" id="QIDPRMD"/>